<evidence type="ECO:0000256" key="6">
    <source>
        <dbReference type="ARBA" id="ARBA00022833"/>
    </source>
</evidence>
<feature type="domain" description="C2H2-type" evidence="13">
    <location>
        <begin position="47"/>
        <end position="74"/>
    </location>
</feature>
<dbReference type="GO" id="GO:0042802">
    <property type="term" value="F:identical protein binding"/>
    <property type="evidence" value="ECO:0007669"/>
    <property type="project" value="UniProtKB-ARBA"/>
</dbReference>
<dbReference type="FunFam" id="3.30.160.60:FF:000557">
    <property type="entry name" value="zinc finger and SCAN domain-containing protein 29"/>
    <property type="match status" value="1"/>
</dbReference>
<dbReference type="EMBL" id="ASGP02000007">
    <property type="protein sequence ID" value="KAH9497022.1"/>
    <property type="molecule type" value="Genomic_DNA"/>
</dbReference>
<dbReference type="AlphaFoldDB" id="A0A922HL64"/>
<evidence type="ECO:0000256" key="2">
    <source>
        <dbReference type="ARBA" id="ARBA00006991"/>
    </source>
</evidence>
<evidence type="ECO:0000256" key="10">
    <source>
        <dbReference type="ARBA" id="ARBA00023242"/>
    </source>
</evidence>
<name>A0A922HL64_DERFA</name>
<dbReference type="FunFam" id="3.30.160.60:FF:000094">
    <property type="entry name" value="Zinc finger protein 605"/>
    <property type="match status" value="1"/>
</dbReference>
<dbReference type="GO" id="GO:0003677">
    <property type="term" value="F:DNA binding"/>
    <property type="evidence" value="ECO:0007669"/>
    <property type="project" value="UniProtKB-KW"/>
</dbReference>
<evidence type="ECO:0000256" key="1">
    <source>
        <dbReference type="ARBA" id="ARBA00004123"/>
    </source>
</evidence>
<dbReference type="GO" id="GO:0000981">
    <property type="term" value="F:DNA-binding transcription factor activity, RNA polymerase II-specific"/>
    <property type="evidence" value="ECO:0007669"/>
    <property type="project" value="TreeGrafter"/>
</dbReference>
<keyword evidence="6" id="KW-0862">Zinc</keyword>
<protein>
    <recommendedName>
        <fullName evidence="13">C2H2-type domain-containing protein</fullName>
    </recommendedName>
</protein>
<dbReference type="PANTHER" id="PTHR24394:SF48">
    <property type="entry name" value="ZINC FINGER PROTEIN 771"/>
    <property type="match status" value="1"/>
</dbReference>
<feature type="region of interest" description="Disordered" evidence="12">
    <location>
        <begin position="375"/>
        <end position="438"/>
    </location>
</feature>
<reference evidence="14" key="1">
    <citation type="submission" date="2013-05" db="EMBL/GenBank/DDBJ databases">
        <authorList>
            <person name="Yim A.K.Y."/>
            <person name="Chan T.F."/>
            <person name="Ji K.M."/>
            <person name="Liu X.Y."/>
            <person name="Zhou J.W."/>
            <person name="Li R.Q."/>
            <person name="Yang K.Y."/>
            <person name="Li J."/>
            <person name="Li M."/>
            <person name="Law P.T.W."/>
            <person name="Wu Y.L."/>
            <person name="Cai Z.L."/>
            <person name="Qin H."/>
            <person name="Bao Y."/>
            <person name="Leung R.K.K."/>
            <person name="Ng P.K.S."/>
            <person name="Zou J."/>
            <person name="Zhong X.J."/>
            <person name="Ran P.X."/>
            <person name="Zhong N.S."/>
            <person name="Liu Z.G."/>
            <person name="Tsui S.K.W."/>
        </authorList>
    </citation>
    <scope>NUCLEOTIDE SEQUENCE</scope>
    <source>
        <strain evidence="14">Derf</strain>
        <tissue evidence="14">Whole organism</tissue>
    </source>
</reference>
<evidence type="ECO:0000256" key="4">
    <source>
        <dbReference type="ARBA" id="ARBA00022737"/>
    </source>
</evidence>
<keyword evidence="10" id="KW-0539">Nucleus</keyword>
<feature type="compositionally biased region" description="Low complexity" evidence="12">
    <location>
        <begin position="414"/>
        <end position="438"/>
    </location>
</feature>
<evidence type="ECO:0000313" key="14">
    <source>
        <dbReference type="EMBL" id="KAH9497022.1"/>
    </source>
</evidence>
<feature type="domain" description="C2H2-type" evidence="13">
    <location>
        <begin position="111"/>
        <end position="139"/>
    </location>
</feature>
<dbReference type="Pfam" id="PF12874">
    <property type="entry name" value="zf-met"/>
    <property type="match status" value="2"/>
</dbReference>
<dbReference type="SMART" id="SM00355">
    <property type="entry name" value="ZnF_C2H2"/>
    <property type="match status" value="6"/>
</dbReference>
<dbReference type="PROSITE" id="PS50157">
    <property type="entry name" value="ZINC_FINGER_C2H2_2"/>
    <property type="match status" value="5"/>
</dbReference>
<evidence type="ECO:0000256" key="3">
    <source>
        <dbReference type="ARBA" id="ARBA00022723"/>
    </source>
</evidence>
<proteinExistence type="inferred from homology"/>
<dbReference type="Pfam" id="PF00096">
    <property type="entry name" value="zf-C2H2"/>
    <property type="match status" value="3"/>
</dbReference>
<comment type="subcellular location">
    <subcellularLocation>
        <location evidence="1">Nucleus</location>
    </subcellularLocation>
</comment>
<feature type="domain" description="C2H2-type" evidence="13">
    <location>
        <begin position="75"/>
        <end position="101"/>
    </location>
</feature>
<evidence type="ECO:0000313" key="15">
    <source>
        <dbReference type="Proteomes" id="UP000790347"/>
    </source>
</evidence>
<comment type="similarity">
    <text evidence="2">Belongs to the krueppel C2H2-type zinc-finger protein family.</text>
</comment>
<keyword evidence="5 11" id="KW-0863">Zinc-finger</keyword>
<evidence type="ECO:0000259" key="13">
    <source>
        <dbReference type="PROSITE" id="PS50157"/>
    </source>
</evidence>
<dbReference type="SUPFAM" id="SSF57667">
    <property type="entry name" value="beta-beta-alpha zinc fingers"/>
    <property type="match status" value="3"/>
</dbReference>
<evidence type="ECO:0000256" key="7">
    <source>
        <dbReference type="ARBA" id="ARBA00023015"/>
    </source>
</evidence>
<feature type="domain" description="C2H2-type" evidence="13">
    <location>
        <begin position="19"/>
        <end position="46"/>
    </location>
</feature>
<dbReference type="GO" id="GO:0005634">
    <property type="term" value="C:nucleus"/>
    <property type="evidence" value="ECO:0007669"/>
    <property type="project" value="UniProtKB-SubCell"/>
</dbReference>
<keyword evidence="7" id="KW-0805">Transcription regulation</keyword>
<sequence length="438" mass="48881">MSLSPATAAALSQAGKKPHSCTECRKSFSSVHQLAQHARLHTGERPYGCTYCERKFKQLSHLQQHTRLHTGERPFKCDCGRSFIQQSNLTQHMKTHEDSSSASSKDVDKNFFCPHCGKGFKGHNSLLHHQTKKHADLMNPTQIVEKQLGITVGVNQQMIPNQQQPQQQQQHQLLSQPITQSILTYTCQLCNKIYLDESSFKKHFEINHQHRQQQESLSSSSSSSSSTISNITNSSAMALATTPAMTTAITLWPCSICSIVFANEYSLLSHFEQMRFDPKHQKDTQQIVLQTLKQQHQQTNLQHHQQQQGQKVKEENFGEEIALNLNDILVTSLITNGIELETPATTTTTAVIAAPASNQIVSANMIAQNMLDNLSQPTNRQTGNGTTTHHQQQQQRFHNGSTLKAVKSSVPKATTVTTVQTSSLSNNSNTNNNSTYWA</sequence>
<comment type="caution">
    <text evidence="14">The sequence shown here is derived from an EMBL/GenBank/DDBJ whole genome shotgun (WGS) entry which is preliminary data.</text>
</comment>
<organism evidence="14 15">
    <name type="scientific">Dermatophagoides farinae</name>
    <name type="common">American house dust mite</name>
    <dbReference type="NCBI Taxonomy" id="6954"/>
    <lineage>
        <taxon>Eukaryota</taxon>
        <taxon>Metazoa</taxon>
        <taxon>Ecdysozoa</taxon>
        <taxon>Arthropoda</taxon>
        <taxon>Chelicerata</taxon>
        <taxon>Arachnida</taxon>
        <taxon>Acari</taxon>
        <taxon>Acariformes</taxon>
        <taxon>Sarcoptiformes</taxon>
        <taxon>Astigmata</taxon>
        <taxon>Psoroptidia</taxon>
        <taxon>Analgoidea</taxon>
        <taxon>Pyroglyphidae</taxon>
        <taxon>Dermatophagoidinae</taxon>
        <taxon>Dermatophagoides</taxon>
    </lineage>
</organism>
<evidence type="ECO:0000256" key="12">
    <source>
        <dbReference type="SAM" id="MobiDB-lite"/>
    </source>
</evidence>
<keyword evidence="15" id="KW-1185">Reference proteome</keyword>
<evidence type="ECO:0000256" key="8">
    <source>
        <dbReference type="ARBA" id="ARBA00023125"/>
    </source>
</evidence>
<keyword evidence="3" id="KW-0479">Metal-binding</keyword>
<evidence type="ECO:0000256" key="9">
    <source>
        <dbReference type="ARBA" id="ARBA00023163"/>
    </source>
</evidence>
<dbReference type="InterPro" id="IPR036236">
    <property type="entry name" value="Znf_C2H2_sf"/>
</dbReference>
<feature type="domain" description="C2H2-type" evidence="13">
    <location>
        <begin position="185"/>
        <end position="213"/>
    </location>
</feature>
<dbReference type="InterPro" id="IPR013087">
    <property type="entry name" value="Znf_C2H2_type"/>
</dbReference>
<dbReference type="Gene3D" id="3.30.160.60">
    <property type="entry name" value="Classic Zinc Finger"/>
    <property type="match status" value="4"/>
</dbReference>
<evidence type="ECO:0000256" key="5">
    <source>
        <dbReference type="ARBA" id="ARBA00022771"/>
    </source>
</evidence>
<keyword evidence="8" id="KW-0238">DNA-binding</keyword>
<evidence type="ECO:0000256" key="11">
    <source>
        <dbReference type="PROSITE-ProRule" id="PRU00042"/>
    </source>
</evidence>
<dbReference type="PROSITE" id="PS00028">
    <property type="entry name" value="ZINC_FINGER_C2H2_1"/>
    <property type="match status" value="4"/>
</dbReference>
<dbReference type="GO" id="GO:0008270">
    <property type="term" value="F:zinc ion binding"/>
    <property type="evidence" value="ECO:0007669"/>
    <property type="project" value="UniProtKB-KW"/>
</dbReference>
<dbReference type="PANTHER" id="PTHR24394">
    <property type="entry name" value="ZINC FINGER PROTEIN"/>
    <property type="match status" value="1"/>
</dbReference>
<accession>A0A922HL64</accession>
<keyword evidence="4" id="KW-0677">Repeat</keyword>
<gene>
    <name evidence="14" type="ORF">DERF_013038</name>
</gene>
<feature type="compositionally biased region" description="Low complexity" evidence="12">
    <location>
        <begin position="378"/>
        <end position="396"/>
    </location>
</feature>
<dbReference type="Proteomes" id="UP000790347">
    <property type="component" value="Unassembled WGS sequence"/>
</dbReference>
<dbReference type="FunFam" id="3.30.160.60:FF:000508">
    <property type="entry name" value="Myeloid zinc finger 1"/>
    <property type="match status" value="1"/>
</dbReference>
<keyword evidence="9" id="KW-0804">Transcription</keyword>
<reference evidence="14" key="2">
    <citation type="journal article" date="2022" name="Res Sq">
        <title>Comparative Genomics Reveals Insights into the Divergent Evolution of Astigmatic Mites and Household Pest Adaptations.</title>
        <authorList>
            <person name="Xiong Q."/>
            <person name="Wan A.T.-Y."/>
            <person name="Liu X.-Y."/>
            <person name="Fung C.S.-H."/>
            <person name="Xiao X."/>
            <person name="Malainual N."/>
            <person name="Hou J."/>
            <person name="Wang L."/>
            <person name="Wang M."/>
            <person name="Yang K."/>
            <person name="Cui Y."/>
            <person name="Leung E."/>
            <person name="Nong W."/>
            <person name="Shin S.-K."/>
            <person name="Au S."/>
            <person name="Jeong K.Y."/>
            <person name="Chew F.T."/>
            <person name="Hui J."/>
            <person name="Leung T.F."/>
            <person name="Tungtrongchitr A."/>
            <person name="Zhong N."/>
            <person name="Liu Z."/>
            <person name="Tsui S."/>
        </authorList>
    </citation>
    <scope>NUCLEOTIDE SEQUENCE</scope>
    <source>
        <strain evidence="14">Derf</strain>
        <tissue evidence="14">Whole organism</tissue>
    </source>
</reference>